<gene>
    <name evidence="1" type="ORF">BEWA_022170</name>
</gene>
<dbReference type="EMBL" id="CP001669">
    <property type="protein sequence ID" value="AFZ79369.1"/>
    <property type="molecule type" value="Genomic_DNA"/>
</dbReference>
<dbReference type="RefSeq" id="XP_004829035.1">
    <property type="nucleotide sequence ID" value="XM_004828978.1"/>
</dbReference>
<protein>
    <submittedName>
        <fullName evidence="1">Uncharacterized protein</fullName>
    </submittedName>
</protein>
<dbReference type="KEGG" id="beq:BEWA_022170"/>
<evidence type="ECO:0000313" key="2">
    <source>
        <dbReference type="Proteomes" id="UP000031512"/>
    </source>
</evidence>
<keyword evidence="2" id="KW-1185">Reference proteome</keyword>
<sequence>MNTGALTIDIAEIDDKSVIINENVVNGLSQTVITPKEGGFIGIVREGDSEIWRSDGYELGIDLRIFSSNGSIKIVTILMNSPGRPILRSFRKKRNKWKIIRTGRLGKKLRKMLKNKMYAEFIPHLEDIEEEYCEFENVATEMISVETQSIKGPYSTGAFPGKAHQFKNLINLVPWIYTQYNPY</sequence>
<evidence type="ECO:0000313" key="1">
    <source>
        <dbReference type="EMBL" id="AFZ79369.1"/>
    </source>
</evidence>
<reference evidence="1 2" key="1">
    <citation type="journal article" date="2012" name="BMC Genomics">
        <title>Comparative genomic analysis and phylogenetic position of Theileria equi.</title>
        <authorList>
            <person name="Kappmeyer L.S."/>
            <person name="Thiagarajan M."/>
            <person name="Herndon D.R."/>
            <person name="Ramsay J.D."/>
            <person name="Caler E."/>
            <person name="Djikeng A."/>
            <person name="Gillespie J.J."/>
            <person name="Lau A.O."/>
            <person name="Roalson E.H."/>
            <person name="Silva J.C."/>
            <person name="Silva M.G."/>
            <person name="Suarez C.E."/>
            <person name="Ueti M.W."/>
            <person name="Nene V.M."/>
            <person name="Mealey R.H."/>
            <person name="Knowles D.P."/>
            <person name="Brayton K.A."/>
        </authorList>
    </citation>
    <scope>NUCLEOTIDE SEQUENCE [LARGE SCALE GENOMIC DNA]</scope>
    <source>
        <strain evidence="1 2">WA</strain>
    </source>
</reference>
<dbReference type="InterPro" id="IPR007480">
    <property type="entry name" value="DUF529"/>
</dbReference>
<dbReference type="Pfam" id="PF04385">
    <property type="entry name" value="FAINT"/>
    <property type="match status" value="1"/>
</dbReference>
<dbReference type="AlphaFoldDB" id="L0AWU7"/>
<dbReference type="GeneID" id="15806207"/>
<proteinExistence type="predicted"/>
<name>L0AWU7_THEEQ</name>
<dbReference type="Proteomes" id="UP000031512">
    <property type="component" value="Chromosome 1"/>
</dbReference>
<organism evidence="1 2">
    <name type="scientific">Theileria equi strain WA</name>
    <dbReference type="NCBI Taxonomy" id="1537102"/>
    <lineage>
        <taxon>Eukaryota</taxon>
        <taxon>Sar</taxon>
        <taxon>Alveolata</taxon>
        <taxon>Apicomplexa</taxon>
        <taxon>Aconoidasida</taxon>
        <taxon>Piroplasmida</taxon>
        <taxon>Theileriidae</taxon>
        <taxon>Theileria</taxon>
    </lineage>
</organism>
<dbReference type="VEuPathDB" id="PiroplasmaDB:BEWA_022170"/>
<accession>L0AWU7</accession>